<dbReference type="RefSeq" id="WP_149852787.1">
    <property type="nucleotide sequence ID" value="NZ_VUOB01000054.1"/>
</dbReference>
<reference evidence="1 2" key="2">
    <citation type="submission" date="2019-09" db="EMBL/GenBank/DDBJ databases">
        <authorList>
            <person name="Jin C."/>
        </authorList>
    </citation>
    <scope>NUCLEOTIDE SEQUENCE [LARGE SCALE GENOMIC DNA]</scope>
    <source>
        <strain evidence="1 2">AN110305</strain>
    </source>
</reference>
<sequence length="64" mass="6163">MGRGEVLLADAVAVGGIEGFGFEGGGEFGVGGGGLAVLEVPVGEQFGAFQEFGQDVAGGVFGEG</sequence>
<evidence type="ECO:0000313" key="2">
    <source>
        <dbReference type="Proteomes" id="UP000323454"/>
    </source>
</evidence>
<dbReference type="AlphaFoldDB" id="A0A5B2WYK1"/>
<keyword evidence="2" id="KW-1185">Reference proteome</keyword>
<protein>
    <submittedName>
        <fullName evidence="1">Uncharacterized protein</fullName>
    </submittedName>
</protein>
<name>A0A5B2WYK1_9PSEU</name>
<proteinExistence type="predicted"/>
<comment type="caution">
    <text evidence="1">The sequence shown here is derived from an EMBL/GenBank/DDBJ whole genome shotgun (WGS) entry which is preliminary data.</text>
</comment>
<organism evidence="1 2">
    <name type="scientific">Solihabitans fulvus</name>
    <dbReference type="NCBI Taxonomy" id="1892852"/>
    <lineage>
        <taxon>Bacteria</taxon>
        <taxon>Bacillati</taxon>
        <taxon>Actinomycetota</taxon>
        <taxon>Actinomycetes</taxon>
        <taxon>Pseudonocardiales</taxon>
        <taxon>Pseudonocardiaceae</taxon>
        <taxon>Solihabitans</taxon>
    </lineage>
</organism>
<gene>
    <name evidence="1" type="ORF">F0L68_27890</name>
</gene>
<dbReference type="Proteomes" id="UP000323454">
    <property type="component" value="Unassembled WGS sequence"/>
</dbReference>
<reference evidence="1 2" key="1">
    <citation type="submission" date="2019-09" db="EMBL/GenBank/DDBJ databases">
        <title>Goodfellowia gen. nov., a new genus of the Pseudonocardineae related to Actinoalloteichus, containing Goodfellowia coeruleoviolacea gen. nov., comb. nov. gen. nov., comb. nov.</title>
        <authorList>
            <person name="Labeda D."/>
        </authorList>
    </citation>
    <scope>NUCLEOTIDE SEQUENCE [LARGE SCALE GENOMIC DNA]</scope>
    <source>
        <strain evidence="1 2">AN110305</strain>
    </source>
</reference>
<accession>A0A5B2WYK1</accession>
<dbReference type="EMBL" id="VUOB01000054">
    <property type="protein sequence ID" value="KAA2256000.1"/>
    <property type="molecule type" value="Genomic_DNA"/>
</dbReference>
<evidence type="ECO:0000313" key="1">
    <source>
        <dbReference type="EMBL" id="KAA2256000.1"/>
    </source>
</evidence>